<accession>U2LHX9</accession>
<dbReference type="Pfam" id="PF00583">
    <property type="entry name" value="Acetyltransf_1"/>
    <property type="match status" value="1"/>
</dbReference>
<protein>
    <submittedName>
        <fullName evidence="2">Acetyltransferase (GNAT) domain protein</fullName>
    </submittedName>
</protein>
<dbReference type="InterPro" id="IPR016181">
    <property type="entry name" value="Acyl_CoA_acyltransferase"/>
</dbReference>
<name>U2LHX9_9BACT</name>
<feature type="domain" description="N-acetyltransferase" evidence="1">
    <location>
        <begin position="3"/>
        <end position="165"/>
    </location>
</feature>
<evidence type="ECO:0000259" key="1">
    <source>
        <dbReference type="PROSITE" id="PS51186"/>
    </source>
</evidence>
<dbReference type="Proteomes" id="UP000016600">
    <property type="component" value="Unassembled WGS sequence"/>
</dbReference>
<dbReference type="PATRIC" id="fig|1081904.3.peg.220"/>
<proteinExistence type="predicted"/>
<dbReference type="Gene3D" id="3.40.630.30">
    <property type="match status" value="1"/>
</dbReference>
<sequence length="175" mass="20310">MMMQIRNAETADRNTLHCIYAYAREQMAMNGNANQWIAGYPSDELIDEDITQGHSYVCLADDGHIAGVFCWWVGEEPTYTEIYDGKWLDDEPYGVIHRIASDGTVHGLMNFCLQWCMERHPNIRIDTHKDNRIMQHLLQKSGFTYCGIIRTHNGTPRLAYQKRGANINRKQTQHY</sequence>
<keyword evidence="2" id="KW-0808">Transferase</keyword>
<organism evidence="2 3">
    <name type="scientific">Hoylesella pleuritidis F0068</name>
    <dbReference type="NCBI Taxonomy" id="1081904"/>
    <lineage>
        <taxon>Bacteria</taxon>
        <taxon>Pseudomonadati</taxon>
        <taxon>Bacteroidota</taxon>
        <taxon>Bacteroidia</taxon>
        <taxon>Bacteroidales</taxon>
        <taxon>Prevotellaceae</taxon>
        <taxon>Hoylesella</taxon>
    </lineage>
</organism>
<dbReference type="EMBL" id="AWET01000006">
    <property type="protein sequence ID" value="ERK04038.1"/>
    <property type="molecule type" value="Genomic_DNA"/>
</dbReference>
<comment type="caution">
    <text evidence="2">The sequence shown here is derived from an EMBL/GenBank/DDBJ whole genome shotgun (WGS) entry which is preliminary data.</text>
</comment>
<dbReference type="InterPro" id="IPR000182">
    <property type="entry name" value="GNAT_dom"/>
</dbReference>
<dbReference type="SUPFAM" id="SSF55729">
    <property type="entry name" value="Acyl-CoA N-acyltransferases (Nat)"/>
    <property type="match status" value="1"/>
</dbReference>
<evidence type="ECO:0000313" key="3">
    <source>
        <dbReference type="Proteomes" id="UP000016600"/>
    </source>
</evidence>
<reference evidence="2 3" key="1">
    <citation type="submission" date="2013-08" db="EMBL/GenBank/DDBJ databases">
        <authorList>
            <person name="Durkin A.S."/>
            <person name="Haft D.R."/>
            <person name="McCorrison J."/>
            <person name="Torralba M."/>
            <person name="Gillis M."/>
            <person name="Haft D.H."/>
            <person name="Methe B."/>
            <person name="Sutton G."/>
            <person name="Nelson K.E."/>
        </authorList>
    </citation>
    <scope>NUCLEOTIDE SEQUENCE [LARGE SCALE GENOMIC DNA]</scope>
    <source>
        <strain evidence="2 3">F0068</strain>
    </source>
</reference>
<dbReference type="PROSITE" id="PS51186">
    <property type="entry name" value="GNAT"/>
    <property type="match status" value="1"/>
</dbReference>
<keyword evidence="3" id="KW-1185">Reference proteome</keyword>
<dbReference type="AlphaFoldDB" id="U2LHX9"/>
<dbReference type="GO" id="GO:0016747">
    <property type="term" value="F:acyltransferase activity, transferring groups other than amino-acyl groups"/>
    <property type="evidence" value="ECO:0007669"/>
    <property type="project" value="InterPro"/>
</dbReference>
<gene>
    <name evidence="2" type="ORF">HMPREF1218_1889</name>
</gene>
<evidence type="ECO:0000313" key="2">
    <source>
        <dbReference type="EMBL" id="ERK04038.1"/>
    </source>
</evidence>